<gene>
    <name evidence="2" type="ORF">CF651_23935</name>
</gene>
<dbReference type="PANTHER" id="PTHR35531">
    <property type="entry name" value="INNER MEMBRANE PROTEIN YBCI-RELATED"/>
    <property type="match status" value="1"/>
</dbReference>
<organism evidence="2 3">
    <name type="scientific">Paenibacillus rigui</name>
    <dbReference type="NCBI Taxonomy" id="554312"/>
    <lineage>
        <taxon>Bacteria</taxon>
        <taxon>Bacillati</taxon>
        <taxon>Bacillota</taxon>
        <taxon>Bacilli</taxon>
        <taxon>Bacillales</taxon>
        <taxon>Paenibacillaceae</taxon>
        <taxon>Paenibacillus</taxon>
    </lineage>
</organism>
<keyword evidence="1" id="KW-1133">Transmembrane helix</keyword>
<dbReference type="GO" id="GO:0016787">
    <property type="term" value="F:hydrolase activity"/>
    <property type="evidence" value="ECO:0007669"/>
    <property type="project" value="UniProtKB-KW"/>
</dbReference>
<dbReference type="InterPro" id="IPR007404">
    <property type="entry name" value="YdjM-like"/>
</dbReference>
<dbReference type="EMBL" id="NMQW01000038">
    <property type="protein sequence ID" value="OXM83800.1"/>
    <property type="molecule type" value="Genomic_DNA"/>
</dbReference>
<dbReference type="RefSeq" id="WP_094017411.1">
    <property type="nucleotide sequence ID" value="NZ_NMQW01000038.1"/>
</dbReference>
<evidence type="ECO:0000313" key="3">
    <source>
        <dbReference type="Proteomes" id="UP000215509"/>
    </source>
</evidence>
<evidence type="ECO:0000256" key="1">
    <source>
        <dbReference type="SAM" id="Phobius"/>
    </source>
</evidence>
<dbReference type="Proteomes" id="UP000215509">
    <property type="component" value="Unassembled WGS sequence"/>
</dbReference>
<dbReference type="OrthoDB" id="5459053at2"/>
<keyword evidence="1" id="KW-0812">Transmembrane</keyword>
<keyword evidence="1" id="KW-0472">Membrane</keyword>
<accession>A0A229UK66</accession>
<dbReference type="PANTHER" id="PTHR35531:SF1">
    <property type="entry name" value="INNER MEMBRANE PROTEIN YBCI-RELATED"/>
    <property type="match status" value="1"/>
</dbReference>
<proteinExistence type="predicted"/>
<feature type="transmembrane region" description="Helical" evidence="1">
    <location>
        <begin position="73"/>
        <end position="91"/>
    </location>
</feature>
<reference evidence="2 3" key="1">
    <citation type="submission" date="2017-07" db="EMBL/GenBank/DDBJ databases">
        <title>Genome sequencing and assembly of Paenibacillus rigui.</title>
        <authorList>
            <person name="Mayilraj S."/>
        </authorList>
    </citation>
    <scope>NUCLEOTIDE SEQUENCE [LARGE SCALE GENOMIC DNA]</scope>
    <source>
        <strain evidence="2 3">JCM 16352</strain>
    </source>
</reference>
<keyword evidence="2" id="KW-0378">Hydrolase</keyword>
<feature type="transmembrane region" description="Helical" evidence="1">
    <location>
        <begin position="142"/>
        <end position="159"/>
    </location>
</feature>
<comment type="caution">
    <text evidence="2">The sequence shown here is derived from an EMBL/GenBank/DDBJ whole genome shotgun (WGS) entry which is preliminary data.</text>
</comment>
<name>A0A229UK66_9BACL</name>
<dbReference type="Pfam" id="PF04307">
    <property type="entry name" value="YdjM"/>
    <property type="match status" value="1"/>
</dbReference>
<sequence>MLQRTHGVAGVLAAECVLHYYQIPLLSWDTAGALLLGCFAGPLADIDKPGSVMAKLFFPLSSLLRILRIHHRTLTHSILFIALMAGAAFPVPELYYMTFLSAYATHPLIDLFNEQGVALLWPIRKKIRLLPKFMAIDTGSRGEAIFCFVLVCLCFWLPARDWFSMLLQ</sequence>
<evidence type="ECO:0000313" key="2">
    <source>
        <dbReference type="EMBL" id="OXM83800.1"/>
    </source>
</evidence>
<keyword evidence="3" id="KW-1185">Reference proteome</keyword>
<protein>
    <submittedName>
        <fullName evidence="2">Hydrolase</fullName>
    </submittedName>
</protein>
<dbReference type="AlphaFoldDB" id="A0A229UK66"/>